<dbReference type="Pfam" id="PF13489">
    <property type="entry name" value="Methyltransf_23"/>
    <property type="match status" value="1"/>
</dbReference>
<dbReference type="Gene3D" id="3.40.50.150">
    <property type="entry name" value="Vaccinia Virus protein VP39"/>
    <property type="match status" value="1"/>
</dbReference>
<dbReference type="Proteomes" id="UP000002484">
    <property type="component" value="Chromosome"/>
</dbReference>
<dbReference type="KEGG" id="fri:FraEuI1c_1219"/>
<dbReference type="STRING" id="298654.FraEuI1c_1219"/>
<reference evidence="1 2" key="1">
    <citation type="submission" date="2010-10" db="EMBL/GenBank/DDBJ databases">
        <title>Complete sequence of Frankia sp. EuI1c.</title>
        <authorList>
            <consortium name="US DOE Joint Genome Institute"/>
            <person name="Lucas S."/>
            <person name="Copeland A."/>
            <person name="Lapidus A."/>
            <person name="Cheng J.-F."/>
            <person name="Bruce D."/>
            <person name="Goodwin L."/>
            <person name="Pitluck S."/>
            <person name="Chertkov O."/>
            <person name="Detter J.C."/>
            <person name="Han C."/>
            <person name="Tapia R."/>
            <person name="Land M."/>
            <person name="Hauser L."/>
            <person name="Jeffries C."/>
            <person name="Kyrpides N."/>
            <person name="Ivanova N."/>
            <person name="Mikhailova N."/>
            <person name="Beauchemin N."/>
            <person name="Sen A."/>
            <person name="Sur S.A."/>
            <person name="Gtari M."/>
            <person name="Wall L."/>
            <person name="Tisa L."/>
            <person name="Woyke T."/>
        </authorList>
    </citation>
    <scope>NUCLEOTIDE SEQUENCE [LARGE SCALE GENOMIC DNA]</scope>
    <source>
        <strain evidence="2">DSM 45817 / CECT 9037 / EuI1c</strain>
    </source>
</reference>
<dbReference type="InterPro" id="IPR029063">
    <property type="entry name" value="SAM-dependent_MTases_sf"/>
</dbReference>
<name>E3J2B9_PSEI1</name>
<dbReference type="OrthoDB" id="3779937at2"/>
<dbReference type="AlphaFoldDB" id="E3J2B9"/>
<keyword evidence="1" id="KW-0808">Transferase</keyword>
<evidence type="ECO:0000313" key="2">
    <source>
        <dbReference type="Proteomes" id="UP000002484"/>
    </source>
</evidence>
<evidence type="ECO:0000313" key="1">
    <source>
        <dbReference type="EMBL" id="ADP79291.1"/>
    </source>
</evidence>
<dbReference type="SUPFAM" id="SSF53335">
    <property type="entry name" value="S-adenosyl-L-methionine-dependent methyltransferases"/>
    <property type="match status" value="1"/>
</dbReference>
<dbReference type="InParanoid" id="E3J2B9"/>
<dbReference type="eggNOG" id="COG2227">
    <property type="taxonomic scope" value="Bacteria"/>
</dbReference>
<dbReference type="GO" id="GO:0032259">
    <property type="term" value="P:methylation"/>
    <property type="evidence" value="ECO:0007669"/>
    <property type="project" value="UniProtKB-KW"/>
</dbReference>
<keyword evidence="2" id="KW-1185">Reference proteome</keyword>
<gene>
    <name evidence="1" type="ordered locus">FraEuI1c_1219</name>
</gene>
<proteinExistence type="predicted"/>
<sequence>MVTLLSWTPIFVVLGLLVNGVRLRGRLRRLDTLPASGRPTDPDHLFICAAGVQLTEAAKRSASYHASRERLDVLDLIPADLTIERALDVARMVDTRTYRADRLAPGRGAFQALLVRAEVAHRAGVEVRDDYTPVELVEVTEKLKRHAPASTDLAVLPGLRAARDDGATRVRVQRRCWSVLRPMNTILPTLRDVATVVGVHLNRPWGLAATALFWCQPFFVCAGRVPVAPRDLIRSPIVRITAGVEYSISTVRAWRRQQRAASEAKAAGLPADPVKAKTKAEAADRRARYQRAFSEGPEMFFARPWPDCPWCASTELRIRLVSPDLELRKPGRFQIDECLVCGHLFQNPRLTPAGRVLYERDRQDGMNAAKAEVAVVARAAQLRARAEVVRPFLRPRAWLDVGAGVGSFCNAARSVWPRTVFDGVGPAESIGEARRRGWVDRAYPASFADIAEAITGHYDVISMFGYLERSRDPSEDLDALAKALGPGGLLVAELPNPAGLGARRLGRYWPGWGVPGVRQLIPVDNLVAALEDRGMRTVMVQFGAAHQPGDLVAAVGLMIQAVAPSPTLPWLPGSPSSPLRWIARGTALTASIVPGVLAGTAGAALVSYTRQGDRSNTYRVVARMEG</sequence>
<dbReference type="GO" id="GO:0008168">
    <property type="term" value="F:methyltransferase activity"/>
    <property type="evidence" value="ECO:0007669"/>
    <property type="project" value="UniProtKB-KW"/>
</dbReference>
<organism evidence="1 2">
    <name type="scientific">Pseudofrankia inefficax (strain DSM 45817 / CECT 9037 / DDB 130130 / EuI1c)</name>
    <name type="common">Frankia inefficax</name>
    <dbReference type="NCBI Taxonomy" id="298654"/>
    <lineage>
        <taxon>Bacteria</taxon>
        <taxon>Bacillati</taxon>
        <taxon>Actinomycetota</taxon>
        <taxon>Actinomycetes</taxon>
        <taxon>Frankiales</taxon>
        <taxon>Frankiaceae</taxon>
        <taxon>Pseudofrankia</taxon>
    </lineage>
</organism>
<dbReference type="EMBL" id="CP002299">
    <property type="protein sequence ID" value="ADP79291.1"/>
    <property type="molecule type" value="Genomic_DNA"/>
</dbReference>
<dbReference type="HOGENOM" id="CLU_425596_0_0_11"/>
<accession>E3J2B9</accession>
<protein>
    <submittedName>
        <fullName evidence="1">Methyltransferase type 12</fullName>
    </submittedName>
</protein>
<keyword evidence="1" id="KW-0489">Methyltransferase</keyword>